<comment type="pathway">
    <text evidence="1">Glycan metabolism; pectin degradation; 2-dehydro-3-deoxy-D-gluconate from pectin: step 1/5.</text>
</comment>
<evidence type="ECO:0000256" key="4">
    <source>
        <dbReference type="ARBA" id="ARBA00022801"/>
    </source>
</evidence>
<dbReference type="InterPro" id="IPR011050">
    <property type="entry name" value="Pectin_lyase_fold/virulence"/>
</dbReference>
<comment type="function">
    <text evidence="8">Acts in the modification of cell walls via demethylesterification of cell wall pectin.</text>
</comment>
<dbReference type="GO" id="GO:0045490">
    <property type="term" value="P:pectin catabolic process"/>
    <property type="evidence" value="ECO:0007669"/>
    <property type="project" value="UniProtKB-UniPathway"/>
</dbReference>
<dbReference type="SUPFAM" id="SSF51126">
    <property type="entry name" value="Pectin lyase-like"/>
    <property type="match status" value="1"/>
</dbReference>
<keyword evidence="5" id="KW-0063">Aspartyl esterase</keyword>
<evidence type="ECO:0000256" key="9">
    <source>
        <dbReference type="SAM" id="SignalP"/>
    </source>
</evidence>
<dbReference type="AlphaFoldDB" id="A0A3L6R0P5"/>
<dbReference type="Proteomes" id="UP000275267">
    <property type="component" value="Unassembled WGS sequence"/>
</dbReference>
<protein>
    <recommendedName>
        <fullName evidence="3">pectinesterase</fullName>
        <ecNumber evidence="3">3.1.1.11</ecNumber>
    </recommendedName>
</protein>
<evidence type="ECO:0000256" key="6">
    <source>
        <dbReference type="ARBA" id="ARBA00023180"/>
    </source>
</evidence>
<evidence type="ECO:0000256" key="1">
    <source>
        <dbReference type="ARBA" id="ARBA00005184"/>
    </source>
</evidence>
<sequence length="365" mass="39682">MDRPCLLPFLLLAAAAVLTSAPGGALAKSKLAKKSDDIVNGPLLTDKLKAKRTLIVGPDEEFKTVQSAIDAVPAGNTEWIIVHLRSGVHNGKVVIPKNKPFIFVRGNGKGRTSISHESSSPDNAESAAFTVNADNVIVFGVSFRNTARAGPVDNQEIRSVSAMVAGDKVAFYHCAFYSPHHTLFDSAGRHYYESCYIQGNIDFIFGSGQSMFQLAASMQLSPETAALPVVQCPEIFVKPDRRTEILGSITAQDRKVDDDTSGFVFLKGKVYGVGEVYLGRATAPDSRVIFADTYLSKTINPAGWTTIGYTGSTDKVMLAEFNCTGPGSDAAKRVPWSRRFTLNEATKYLTIDFINGKEWLPAYYY</sequence>
<feature type="chain" id="PRO_5017969887" description="pectinesterase" evidence="9">
    <location>
        <begin position="28"/>
        <end position="365"/>
    </location>
</feature>
<dbReference type="Pfam" id="PF01095">
    <property type="entry name" value="Pectinesterase"/>
    <property type="match status" value="1"/>
</dbReference>
<dbReference type="InterPro" id="IPR000070">
    <property type="entry name" value="Pectinesterase_cat"/>
</dbReference>
<evidence type="ECO:0000259" key="10">
    <source>
        <dbReference type="Pfam" id="PF01095"/>
    </source>
</evidence>
<comment type="catalytic activity">
    <reaction evidence="7">
        <text>[(1-&gt;4)-alpha-D-galacturonosyl methyl ester](n) + n H2O = [(1-&gt;4)-alpha-D-galacturonosyl](n) + n methanol + n H(+)</text>
        <dbReference type="Rhea" id="RHEA:22380"/>
        <dbReference type="Rhea" id="RHEA-COMP:14570"/>
        <dbReference type="Rhea" id="RHEA-COMP:14573"/>
        <dbReference type="ChEBI" id="CHEBI:15377"/>
        <dbReference type="ChEBI" id="CHEBI:15378"/>
        <dbReference type="ChEBI" id="CHEBI:17790"/>
        <dbReference type="ChEBI" id="CHEBI:140522"/>
        <dbReference type="ChEBI" id="CHEBI:140523"/>
        <dbReference type="EC" id="3.1.1.11"/>
    </reaction>
</comment>
<accession>A0A3L6R0P5</accession>
<dbReference type="FunFam" id="2.160.20.10:FF:000013">
    <property type="entry name" value="Pectinesterase"/>
    <property type="match status" value="1"/>
</dbReference>
<dbReference type="InterPro" id="IPR012334">
    <property type="entry name" value="Pectin_lyas_fold"/>
</dbReference>
<evidence type="ECO:0000256" key="2">
    <source>
        <dbReference type="ARBA" id="ARBA00008891"/>
    </source>
</evidence>
<feature type="domain" description="Pectinesterase catalytic" evidence="10">
    <location>
        <begin position="60"/>
        <end position="356"/>
    </location>
</feature>
<dbReference type="PANTHER" id="PTHR31321:SF98">
    <property type="entry name" value="PECTINESTERASE 67-RELATED"/>
    <property type="match status" value="1"/>
</dbReference>
<keyword evidence="9" id="KW-0732">Signal</keyword>
<keyword evidence="4" id="KW-0378">Hydrolase</keyword>
<evidence type="ECO:0000256" key="3">
    <source>
        <dbReference type="ARBA" id="ARBA00013229"/>
    </source>
</evidence>
<evidence type="ECO:0000256" key="5">
    <source>
        <dbReference type="ARBA" id="ARBA00023085"/>
    </source>
</evidence>
<dbReference type="GO" id="GO:0042545">
    <property type="term" value="P:cell wall modification"/>
    <property type="evidence" value="ECO:0007669"/>
    <property type="project" value="InterPro"/>
</dbReference>
<dbReference type="GO" id="GO:0030599">
    <property type="term" value="F:pectinesterase activity"/>
    <property type="evidence" value="ECO:0007669"/>
    <property type="project" value="UniProtKB-EC"/>
</dbReference>
<name>A0A3L6R0P5_PANMI</name>
<comment type="caution">
    <text evidence="11">The sequence shown here is derived from an EMBL/GenBank/DDBJ whole genome shotgun (WGS) entry which is preliminary data.</text>
</comment>
<dbReference type="Gene3D" id="2.160.20.10">
    <property type="entry name" value="Single-stranded right-handed beta-helix, Pectin lyase-like"/>
    <property type="match status" value="1"/>
</dbReference>
<reference evidence="12" key="1">
    <citation type="journal article" date="2019" name="Nat. Commun.">
        <title>The genome of broomcorn millet.</title>
        <authorList>
            <person name="Zou C."/>
            <person name="Miki D."/>
            <person name="Li D."/>
            <person name="Tang Q."/>
            <person name="Xiao L."/>
            <person name="Rajput S."/>
            <person name="Deng P."/>
            <person name="Jia W."/>
            <person name="Huang R."/>
            <person name="Zhang M."/>
            <person name="Sun Y."/>
            <person name="Hu J."/>
            <person name="Fu X."/>
            <person name="Schnable P.S."/>
            <person name="Li F."/>
            <person name="Zhang H."/>
            <person name="Feng B."/>
            <person name="Zhu X."/>
            <person name="Liu R."/>
            <person name="Schnable J.C."/>
            <person name="Zhu J.-K."/>
            <person name="Zhang H."/>
        </authorList>
    </citation>
    <scope>NUCLEOTIDE SEQUENCE [LARGE SCALE GENOMIC DNA]</scope>
</reference>
<keyword evidence="12" id="KW-1185">Reference proteome</keyword>
<dbReference type="UniPathway" id="UPA00545">
    <property type="reaction ID" value="UER00823"/>
</dbReference>
<dbReference type="STRING" id="4540.A0A3L6R0P5"/>
<dbReference type="OrthoDB" id="2019149at2759"/>
<feature type="signal peptide" evidence="9">
    <location>
        <begin position="1"/>
        <end position="27"/>
    </location>
</feature>
<dbReference type="PANTHER" id="PTHR31321">
    <property type="entry name" value="ACYL-COA THIOESTER HYDROLASE YBHC-RELATED"/>
    <property type="match status" value="1"/>
</dbReference>
<evidence type="ECO:0000313" key="12">
    <source>
        <dbReference type="Proteomes" id="UP000275267"/>
    </source>
</evidence>
<keyword evidence="6" id="KW-0325">Glycoprotein</keyword>
<gene>
    <name evidence="11" type="ORF">C2845_PM08G15290</name>
</gene>
<dbReference type="EC" id="3.1.1.11" evidence="3"/>
<proteinExistence type="inferred from homology"/>
<evidence type="ECO:0000313" key="11">
    <source>
        <dbReference type="EMBL" id="RLM92961.1"/>
    </source>
</evidence>
<organism evidence="11 12">
    <name type="scientific">Panicum miliaceum</name>
    <name type="common">Proso millet</name>
    <name type="synonym">Broomcorn millet</name>
    <dbReference type="NCBI Taxonomy" id="4540"/>
    <lineage>
        <taxon>Eukaryota</taxon>
        <taxon>Viridiplantae</taxon>
        <taxon>Streptophyta</taxon>
        <taxon>Embryophyta</taxon>
        <taxon>Tracheophyta</taxon>
        <taxon>Spermatophyta</taxon>
        <taxon>Magnoliopsida</taxon>
        <taxon>Liliopsida</taxon>
        <taxon>Poales</taxon>
        <taxon>Poaceae</taxon>
        <taxon>PACMAD clade</taxon>
        <taxon>Panicoideae</taxon>
        <taxon>Panicodae</taxon>
        <taxon>Paniceae</taxon>
        <taxon>Panicinae</taxon>
        <taxon>Panicum</taxon>
        <taxon>Panicum sect. Panicum</taxon>
    </lineage>
</organism>
<evidence type="ECO:0000256" key="8">
    <source>
        <dbReference type="ARBA" id="ARBA00057335"/>
    </source>
</evidence>
<dbReference type="EMBL" id="PQIB02000010">
    <property type="protein sequence ID" value="RLM92961.1"/>
    <property type="molecule type" value="Genomic_DNA"/>
</dbReference>
<evidence type="ECO:0000256" key="7">
    <source>
        <dbReference type="ARBA" id="ARBA00047928"/>
    </source>
</evidence>
<comment type="similarity">
    <text evidence="2">Belongs to the pectinesterase family.</text>
</comment>